<dbReference type="InParanoid" id="A0A151GL27"/>
<dbReference type="STRING" id="98403.A0A151GL27"/>
<name>A0A151GL27_DRECN</name>
<protein>
    <submittedName>
        <fullName evidence="2">Uncharacterized protein</fullName>
    </submittedName>
</protein>
<feature type="signal peptide" evidence="1">
    <location>
        <begin position="1"/>
        <end position="18"/>
    </location>
</feature>
<dbReference type="GeneID" id="63717368"/>
<reference evidence="2 3" key="1">
    <citation type="journal article" date="2016" name="Sci. Rep.">
        <title>Insights into Adaptations to a Near-Obligate Nematode Endoparasitic Lifestyle from the Finished Genome of Drechmeria coniospora.</title>
        <authorList>
            <person name="Zhang L."/>
            <person name="Zhou Z."/>
            <person name="Guo Q."/>
            <person name="Fokkens L."/>
            <person name="Miskei M."/>
            <person name="Pocsi I."/>
            <person name="Zhang W."/>
            <person name="Chen M."/>
            <person name="Wang L."/>
            <person name="Sun Y."/>
            <person name="Donzelli B.G."/>
            <person name="Gibson D.M."/>
            <person name="Nelson D.R."/>
            <person name="Luo J.G."/>
            <person name="Rep M."/>
            <person name="Liu H."/>
            <person name="Yang S."/>
            <person name="Wang J."/>
            <person name="Krasnoff S.B."/>
            <person name="Xu Y."/>
            <person name="Molnar I."/>
            <person name="Lin M."/>
        </authorList>
    </citation>
    <scope>NUCLEOTIDE SEQUENCE [LARGE SCALE GENOMIC DNA]</scope>
    <source>
        <strain evidence="2 3">ARSEF 6962</strain>
    </source>
</reference>
<dbReference type="Proteomes" id="UP000076580">
    <property type="component" value="Chromosome 02"/>
</dbReference>
<keyword evidence="1" id="KW-0732">Signal</keyword>
<sequence>MRFSTVILSGALAAAASAQTTVGETPAQASATACLNACGPSDVKCQAHCIVVPSPNESQAETTNNCVAACSQGNGSPADTQRYSDCTQKCIGDYFFHPAQGTPNDKSAGNGAGTNAGNGAGTNAGTTAGANAGTNAGTNAGANGSGSTATLSGSATATSTHTASAVSSGLAPIATAAPAAILGLVAAVLAL</sequence>
<keyword evidence="3" id="KW-1185">Reference proteome</keyword>
<dbReference type="EMBL" id="LAYC01000002">
    <property type="protein sequence ID" value="KYK57712.1"/>
    <property type="molecule type" value="Genomic_DNA"/>
</dbReference>
<evidence type="ECO:0000313" key="3">
    <source>
        <dbReference type="Proteomes" id="UP000076580"/>
    </source>
</evidence>
<organism evidence="2 3">
    <name type="scientific">Drechmeria coniospora</name>
    <name type="common">Nematophagous fungus</name>
    <name type="synonym">Meria coniospora</name>
    <dbReference type="NCBI Taxonomy" id="98403"/>
    <lineage>
        <taxon>Eukaryota</taxon>
        <taxon>Fungi</taxon>
        <taxon>Dikarya</taxon>
        <taxon>Ascomycota</taxon>
        <taxon>Pezizomycotina</taxon>
        <taxon>Sordariomycetes</taxon>
        <taxon>Hypocreomycetidae</taxon>
        <taxon>Hypocreales</taxon>
        <taxon>Ophiocordycipitaceae</taxon>
        <taxon>Drechmeria</taxon>
    </lineage>
</organism>
<proteinExistence type="predicted"/>
<feature type="chain" id="PRO_5007580738" evidence="1">
    <location>
        <begin position="19"/>
        <end position="191"/>
    </location>
</feature>
<accession>A0A151GL27</accession>
<evidence type="ECO:0000256" key="1">
    <source>
        <dbReference type="SAM" id="SignalP"/>
    </source>
</evidence>
<dbReference type="RefSeq" id="XP_040657064.1">
    <property type="nucleotide sequence ID" value="XM_040802031.1"/>
</dbReference>
<evidence type="ECO:0000313" key="2">
    <source>
        <dbReference type="EMBL" id="KYK57712.1"/>
    </source>
</evidence>
<dbReference type="AlphaFoldDB" id="A0A151GL27"/>
<gene>
    <name evidence="2" type="ORF">DCS_04725</name>
</gene>
<comment type="caution">
    <text evidence="2">The sequence shown here is derived from an EMBL/GenBank/DDBJ whole genome shotgun (WGS) entry which is preliminary data.</text>
</comment>